<feature type="transmembrane region" description="Helical" evidence="8">
    <location>
        <begin position="35"/>
        <end position="56"/>
    </location>
</feature>
<evidence type="ECO:0000259" key="9">
    <source>
        <dbReference type="PROSITE" id="PS50893"/>
    </source>
</evidence>
<feature type="transmembrane region" description="Helical" evidence="8">
    <location>
        <begin position="195"/>
        <end position="212"/>
    </location>
</feature>
<evidence type="ECO:0000256" key="3">
    <source>
        <dbReference type="ARBA" id="ARBA00022692"/>
    </source>
</evidence>
<dbReference type="GO" id="GO:0005524">
    <property type="term" value="F:ATP binding"/>
    <property type="evidence" value="ECO:0007669"/>
    <property type="project" value="UniProtKB-KW"/>
</dbReference>
<dbReference type="Pfam" id="PF06472">
    <property type="entry name" value="ABC_membrane_2"/>
    <property type="match status" value="1"/>
</dbReference>
<dbReference type="InterPro" id="IPR003593">
    <property type="entry name" value="AAA+_ATPase"/>
</dbReference>
<dbReference type="InterPro" id="IPR003439">
    <property type="entry name" value="ABC_transporter-like_ATP-bd"/>
</dbReference>
<proteinExistence type="predicted"/>
<evidence type="ECO:0000313" key="12">
    <source>
        <dbReference type="Proteomes" id="UP000216752"/>
    </source>
</evidence>
<dbReference type="PROSITE" id="PS50929">
    <property type="entry name" value="ABC_TM1F"/>
    <property type="match status" value="1"/>
</dbReference>
<keyword evidence="5 11" id="KW-0067">ATP-binding</keyword>
<evidence type="ECO:0000256" key="5">
    <source>
        <dbReference type="ARBA" id="ARBA00022840"/>
    </source>
</evidence>
<name>A0ABZ3IEH9_9FIRM</name>
<dbReference type="InterPro" id="IPR036640">
    <property type="entry name" value="ABC1_TM_sf"/>
</dbReference>
<reference evidence="11" key="1">
    <citation type="submission" date="2024-05" db="EMBL/GenBank/DDBJ databases">
        <title>Isolation and characterization of Sporomusa carbonis sp. nov., a carboxydotrophic hydrogenogen in the genus of Sporomusa isolated from a charcoal burning pile.</title>
        <authorList>
            <person name="Boeer T."/>
            <person name="Rosenbaum F."/>
            <person name="Eysell L."/>
            <person name="Mueller V."/>
            <person name="Daniel R."/>
            <person name="Poehlein A."/>
        </authorList>
    </citation>
    <scope>NUCLEOTIDE SEQUENCE [LARGE SCALE GENOMIC DNA]</scope>
    <source>
        <strain evidence="11">DSM 10669</strain>
    </source>
</reference>
<keyword evidence="7 8" id="KW-0472">Membrane</keyword>
<dbReference type="SUPFAM" id="SSF52540">
    <property type="entry name" value="P-loop containing nucleoside triphosphate hydrolases"/>
    <property type="match status" value="1"/>
</dbReference>
<dbReference type="PROSITE" id="PS50893">
    <property type="entry name" value="ABC_TRANSPORTER_2"/>
    <property type="match status" value="1"/>
</dbReference>
<evidence type="ECO:0000256" key="4">
    <source>
        <dbReference type="ARBA" id="ARBA00022741"/>
    </source>
</evidence>
<dbReference type="PANTHER" id="PTHR11384">
    <property type="entry name" value="ATP-BINDING CASSETTE, SUB-FAMILY D MEMBER"/>
    <property type="match status" value="1"/>
</dbReference>
<dbReference type="InterPro" id="IPR027417">
    <property type="entry name" value="P-loop_NTPase"/>
</dbReference>
<dbReference type="Gene3D" id="3.40.50.300">
    <property type="entry name" value="P-loop containing nucleotide triphosphate hydrolases"/>
    <property type="match status" value="1"/>
</dbReference>
<gene>
    <name evidence="11" type="primary">bacA_1</name>
    <name evidence="11" type="ORF">SPSIL_001900</name>
</gene>
<keyword evidence="3 8" id="KW-0812">Transmembrane</keyword>
<evidence type="ECO:0000256" key="1">
    <source>
        <dbReference type="ARBA" id="ARBA00004651"/>
    </source>
</evidence>
<organism evidence="11 12">
    <name type="scientific">Sporomusa silvacetica DSM 10669</name>
    <dbReference type="NCBI Taxonomy" id="1123289"/>
    <lineage>
        <taxon>Bacteria</taxon>
        <taxon>Bacillati</taxon>
        <taxon>Bacillota</taxon>
        <taxon>Negativicutes</taxon>
        <taxon>Selenomonadales</taxon>
        <taxon>Sporomusaceae</taxon>
        <taxon>Sporomusa</taxon>
    </lineage>
</organism>
<evidence type="ECO:0000313" key="11">
    <source>
        <dbReference type="EMBL" id="XFO64100.1"/>
    </source>
</evidence>
<keyword evidence="2" id="KW-0813">Transport</keyword>
<dbReference type="InterPro" id="IPR011527">
    <property type="entry name" value="ABC1_TM_dom"/>
</dbReference>
<feature type="transmembrane region" description="Helical" evidence="8">
    <location>
        <begin position="280"/>
        <end position="300"/>
    </location>
</feature>
<keyword evidence="12" id="KW-1185">Reference proteome</keyword>
<dbReference type="InterPro" id="IPR017871">
    <property type="entry name" value="ABC_transporter-like_CS"/>
</dbReference>
<dbReference type="EMBL" id="CP155573">
    <property type="protein sequence ID" value="XFO64100.1"/>
    <property type="molecule type" value="Genomic_DNA"/>
</dbReference>
<keyword evidence="6 8" id="KW-1133">Transmembrane helix</keyword>
<feature type="domain" description="ABC transporter" evidence="9">
    <location>
        <begin position="375"/>
        <end position="579"/>
    </location>
</feature>
<protein>
    <submittedName>
        <fullName evidence="11">Vitamin B12 transport ATP-binding protein BacA</fullName>
    </submittedName>
</protein>
<comment type="subcellular location">
    <subcellularLocation>
        <location evidence="1">Cell membrane</location>
        <topology evidence="1">Multi-pass membrane protein</topology>
    </subcellularLocation>
</comment>
<evidence type="ECO:0000256" key="2">
    <source>
        <dbReference type="ARBA" id="ARBA00022448"/>
    </source>
</evidence>
<accession>A0ABZ3IEH9</accession>
<dbReference type="SUPFAM" id="SSF90123">
    <property type="entry name" value="ABC transporter transmembrane region"/>
    <property type="match status" value="1"/>
</dbReference>
<dbReference type="InterPro" id="IPR050835">
    <property type="entry name" value="ABC_transporter_sub-D"/>
</dbReference>
<dbReference type="PANTHER" id="PTHR11384:SF59">
    <property type="entry name" value="LYSOSOMAL COBALAMIN TRANSPORTER ABCD4"/>
    <property type="match status" value="1"/>
</dbReference>
<keyword evidence="4" id="KW-0547">Nucleotide-binding</keyword>
<dbReference type="Proteomes" id="UP000216752">
    <property type="component" value="Chromosome"/>
</dbReference>
<dbReference type="Pfam" id="PF00005">
    <property type="entry name" value="ABC_tran"/>
    <property type="match status" value="1"/>
</dbReference>
<evidence type="ECO:0000256" key="8">
    <source>
        <dbReference type="SAM" id="Phobius"/>
    </source>
</evidence>
<feature type="transmembrane region" description="Helical" evidence="8">
    <location>
        <begin position="156"/>
        <end position="175"/>
    </location>
</feature>
<dbReference type="CDD" id="cd03223">
    <property type="entry name" value="ABCD_peroxisomal_ALDP"/>
    <property type="match status" value="1"/>
</dbReference>
<sequence length="579" mass="65509">MVKGMVLLTGINLGFVKDCWQLARGYWSSEEKWRAWGLTAVIVTLNLAYVYILVLLNTWNNRFYNALQNLDIEEFFSAQLEFCVLAGIYIIVAVYQLYLQQMLEIKWRRWMTQQYLDSWLAKQTYYRLQLIENSTDNPDQRISEDLRLFTNYTLRLSLGLLKAVVTLVSFIAILWQLSGTLTIPVGGTEVTISGYMVWVAILYAVVGTWLAHKIGKPLTKLNFDQQRFEADFRFSLVRLRENSESIAFYGGESREGQSFMGRFGSVLDNFWQIMKRQKQLTWFTSGYAQIAIIFPFLVAAPRYFAKEIQLGGLIQTAAAFGKVQDALSFFVESYPLLAEWKSVVDRLTGFVGNMEKVNALSDNGADIHHVPTPALTMSGLSIYLPDGRLLLSKLNLSLTAGDSLLVAGPSGSGKSTLLRTLSGLWPYAQGDITVPEGQSSLFLPQKAYLPLGTLREVLLYPGPRQPVSDEDIYTAMSLCKLEGLKDQLNRVEEWSHVLSLGEQQRIAFVRALIHKPEWLFMDEATSALDEPTERVLYKLLCEHLQNTAMISVGHRGTLNSYHKKKLTLDGAGCWSMLTL</sequence>
<feature type="domain" description="ABC transmembrane type-1" evidence="10">
    <location>
        <begin position="82"/>
        <end position="339"/>
    </location>
</feature>
<dbReference type="PROSITE" id="PS00211">
    <property type="entry name" value="ABC_TRANSPORTER_1"/>
    <property type="match status" value="1"/>
</dbReference>
<dbReference type="Gene3D" id="1.20.1560.10">
    <property type="entry name" value="ABC transporter type 1, transmembrane domain"/>
    <property type="match status" value="1"/>
</dbReference>
<feature type="transmembrane region" description="Helical" evidence="8">
    <location>
        <begin position="76"/>
        <end position="99"/>
    </location>
</feature>
<evidence type="ECO:0000256" key="7">
    <source>
        <dbReference type="ARBA" id="ARBA00023136"/>
    </source>
</evidence>
<evidence type="ECO:0000259" key="10">
    <source>
        <dbReference type="PROSITE" id="PS50929"/>
    </source>
</evidence>
<evidence type="ECO:0000256" key="6">
    <source>
        <dbReference type="ARBA" id="ARBA00022989"/>
    </source>
</evidence>
<dbReference type="SMART" id="SM00382">
    <property type="entry name" value="AAA"/>
    <property type="match status" value="1"/>
</dbReference>